<protein>
    <submittedName>
        <fullName evidence="5">DNA-binding protein HU</fullName>
    </submittedName>
</protein>
<organism evidence="5 6">
    <name type="scientific">Azobacteroides pseudotrichonymphae genomovar. CFP2</name>
    <dbReference type="NCBI Taxonomy" id="511995"/>
    <lineage>
        <taxon>Bacteria</taxon>
        <taxon>Pseudomonadati</taxon>
        <taxon>Bacteroidota</taxon>
        <taxon>Bacteroidia</taxon>
        <taxon>Bacteroidales</taxon>
        <taxon>Candidatus Azobacteroides</taxon>
    </lineage>
</organism>
<dbReference type="EMBL" id="AP010656">
    <property type="protein sequence ID" value="BAG83598.1"/>
    <property type="molecule type" value="Genomic_DNA"/>
</dbReference>
<evidence type="ECO:0000256" key="4">
    <source>
        <dbReference type="RuleBase" id="RU003939"/>
    </source>
</evidence>
<dbReference type="GO" id="GO:0003677">
    <property type="term" value="F:DNA binding"/>
    <property type="evidence" value="ECO:0007669"/>
    <property type="project" value="UniProtKB-KW"/>
</dbReference>
<keyword evidence="6" id="KW-1185">Reference proteome</keyword>
<dbReference type="HOGENOM" id="CLU_105066_2_3_10"/>
<dbReference type="CDD" id="cd13836">
    <property type="entry name" value="IHF_B"/>
    <property type="match status" value="1"/>
</dbReference>
<dbReference type="RefSeq" id="WP_012573359.1">
    <property type="nucleotide sequence ID" value="NC_011565.1"/>
</dbReference>
<keyword evidence="3 5" id="KW-0238">DNA-binding</keyword>
<dbReference type="GO" id="GO:0030527">
    <property type="term" value="F:structural constituent of chromatin"/>
    <property type="evidence" value="ECO:0007669"/>
    <property type="project" value="InterPro"/>
</dbReference>
<evidence type="ECO:0000256" key="2">
    <source>
        <dbReference type="ARBA" id="ARBA00023067"/>
    </source>
</evidence>
<gene>
    <name evidence="5" type="ordered locus">CFPG_335</name>
</gene>
<dbReference type="GO" id="GO:0030261">
    <property type="term" value="P:chromosome condensation"/>
    <property type="evidence" value="ECO:0007669"/>
    <property type="project" value="UniProtKB-KW"/>
</dbReference>
<dbReference type="SMART" id="SM00411">
    <property type="entry name" value="BHL"/>
    <property type="match status" value="1"/>
</dbReference>
<dbReference type="Pfam" id="PF00216">
    <property type="entry name" value="Bac_DNA_binding"/>
    <property type="match status" value="1"/>
</dbReference>
<dbReference type="AlphaFoldDB" id="B6YQX6"/>
<accession>B6YQX6</accession>
<dbReference type="Gene3D" id="4.10.520.10">
    <property type="entry name" value="IHF-like DNA-binding proteins"/>
    <property type="match status" value="1"/>
</dbReference>
<dbReference type="STRING" id="511995.CFPG_335"/>
<evidence type="ECO:0000256" key="3">
    <source>
        <dbReference type="ARBA" id="ARBA00023125"/>
    </source>
</evidence>
<dbReference type="SUPFAM" id="SSF47729">
    <property type="entry name" value="IHF-like DNA-binding proteins"/>
    <property type="match status" value="1"/>
</dbReference>
<dbReference type="eggNOG" id="COG0776">
    <property type="taxonomic scope" value="Bacteria"/>
</dbReference>
<dbReference type="PRINTS" id="PR01727">
    <property type="entry name" value="DNABINDINGHU"/>
</dbReference>
<proteinExistence type="inferred from homology"/>
<dbReference type="KEGG" id="aps:CFPG_335"/>
<dbReference type="Proteomes" id="UP000000723">
    <property type="component" value="Chromosome"/>
</dbReference>
<sequence length="102" mass="11633">MTKKEIVVTIAENTGIDRESVLAVIEEFMREVTFSLSSGENIYLRFFGTFKAKKRAAKPARNIKKNTTIFLPERYVPHFKPSDYFKNKVIDGMKKIEGGRGG</sequence>
<evidence type="ECO:0000313" key="6">
    <source>
        <dbReference type="Proteomes" id="UP000000723"/>
    </source>
</evidence>
<dbReference type="PANTHER" id="PTHR33175:SF3">
    <property type="entry name" value="DNA-BINDING PROTEIN HU-BETA"/>
    <property type="match status" value="1"/>
</dbReference>
<evidence type="ECO:0000313" key="5">
    <source>
        <dbReference type="EMBL" id="BAG83598.1"/>
    </source>
</evidence>
<comment type="similarity">
    <text evidence="1 4">Belongs to the bacterial histone-like protein family.</text>
</comment>
<evidence type="ECO:0000256" key="1">
    <source>
        <dbReference type="ARBA" id="ARBA00010529"/>
    </source>
</evidence>
<name>B6YQX6_AZOPC</name>
<dbReference type="InterPro" id="IPR010992">
    <property type="entry name" value="IHF-like_DNA-bd_dom_sf"/>
</dbReference>
<dbReference type="OrthoDB" id="9799835at2"/>
<dbReference type="PANTHER" id="PTHR33175">
    <property type="entry name" value="DNA-BINDING PROTEIN HU"/>
    <property type="match status" value="1"/>
</dbReference>
<dbReference type="InterPro" id="IPR000119">
    <property type="entry name" value="Hist_DNA-bd"/>
</dbReference>
<reference evidence="6" key="1">
    <citation type="journal article" date="2008" name="Science">
        <title>Genome of an endosymbiont coupling N2 fixation to cellulolysis within RT protist cells in termite gut.</title>
        <authorList>
            <person name="Hongoh Y."/>
            <person name="Sharma V.K."/>
            <person name="Prakash T."/>
            <person name="Noda S."/>
            <person name="Toh H."/>
            <person name="Taylor T.D."/>
            <person name="Kudo T."/>
            <person name="Sakaki Y."/>
            <person name="Toyoda A."/>
            <person name="Hattori M."/>
            <person name="Ohkuma M."/>
        </authorList>
    </citation>
    <scope>NUCLEOTIDE SEQUENCE [LARGE SCALE GENOMIC DNA]</scope>
</reference>
<dbReference type="GO" id="GO:0005829">
    <property type="term" value="C:cytosol"/>
    <property type="evidence" value="ECO:0007669"/>
    <property type="project" value="TreeGrafter"/>
</dbReference>
<keyword evidence="2" id="KW-0226">DNA condensation</keyword>